<dbReference type="EMBL" id="RHFK02000008">
    <property type="protein sequence ID" value="TWW72330.1"/>
    <property type="molecule type" value="Genomic_DNA"/>
</dbReference>
<proteinExistence type="predicted"/>
<reference evidence="1 2" key="1">
    <citation type="submission" date="2019-04" db="EMBL/GenBank/DDBJ databases">
        <title>Chromosome genome assembly for Takifugu flavidus.</title>
        <authorList>
            <person name="Xiao S."/>
        </authorList>
    </citation>
    <scope>NUCLEOTIDE SEQUENCE [LARGE SCALE GENOMIC DNA]</scope>
    <source>
        <strain evidence="1">HTHZ2018</strain>
        <tissue evidence="1">Muscle</tissue>
    </source>
</reference>
<sequence length="84" mass="8901">MSLSVPQNGVKADNEPLIELFVKPAGEVASSPGVEHFHLGSIFSTSPLFGTDFVPSVLDGPASDMAESIIHAIVLPRRGDEGQW</sequence>
<protein>
    <submittedName>
        <fullName evidence="1">Uncharacterized protein</fullName>
    </submittedName>
</protein>
<accession>A0A5C6P2F4</accession>
<keyword evidence="2" id="KW-1185">Reference proteome</keyword>
<comment type="caution">
    <text evidence="1">The sequence shown here is derived from an EMBL/GenBank/DDBJ whole genome shotgun (WGS) entry which is preliminary data.</text>
</comment>
<name>A0A5C6P2F4_9TELE</name>
<organism evidence="1 2">
    <name type="scientific">Takifugu flavidus</name>
    <name type="common">sansaifugu</name>
    <dbReference type="NCBI Taxonomy" id="433684"/>
    <lineage>
        <taxon>Eukaryota</taxon>
        <taxon>Metazoa</taxon>
        <taxon>Chordata</taxon>
        <taxon>Craniata</taxon>
        <taxon>Vertebrata</taxon>
        <taxon>Euteleostomi</taxon>
        <taxon>Actinopterygii</taxon>
        <taxon>Neopterygii</taxon>
        <taxon>Teleostei</taxon>
        <taxon>Neoteleostei</taxon>
        <taxon>Acanthomorphata</taxon>
        <taxon>Eupercaria</taxon>
        <taxon>Tetraodontiformes</taxon>
        <taxon>Tetradontoidea</taxon>
        <taxon>Tetraodontidae</taxon>
        <taxon>Takifugu</taxon>
    </lineage>
</organism>
<evidence type="ECO:0000313" key="2">
    <source>
        <dbReference type="Proteomes" id="UP000324091"/>
    </source>
</evidence>
<gene>
    <name evidence="1" type="ORF">D4764_16G0008270</name>
</gene>
<dbReference type="AlphaFoldDB" id="A0A5C6P2F4"/>
<evidence type="ECO:0000313" key="1">
    <source>
        <dbReference type="EMBL" id="TWW72330.1"/>
    </source>
</evidence>
<dbReference type="Proteomes" id="UP000324091">
    <property type="component" value="Chromosome 16"/>
</dbReference>